<organism evidence="1 2">
    <name type="scientific">Halteria grandinella</name>
    <dbReference type="NCBI Taxonomy" id="5974"/>
    <lineage>
        <taxon>Eukaryota</taxon>
        <taxon>Sar</taxon>
        <taxon>Alveolata</taxon>
        <taxon>Ciliophora</taxon>
        <taxon>Intramacronucleata</taxon>
        <taxon>Spirotrichea</taxon>
        <taxon>Stichotrichia</taxon>
        <taxon>Sporadotrichida</taxon>
        <taxon>Halteriidae</taxon>
        <taxon>Halteria</taxon>
    </lineage>
</organism>
<protein>
    <submittedName>
        <fullName evidence="1">Uncharacterized protein</fullName>
    </submittedName>
</protein>
<keyword evidence="2" id="KW-1185">Reference proteome</keyword>
<name>A0A8J8NU22_HALGN</name>
<dbReference type="AlphaFoldDB" id="A0A8J8NU22"/>
<dbReference type="EMBL" id="RRYP01007538">
    <property type="protein sequence ID" value="TNV80415.1"/>
    <property type="molecule type" value="Genomic_DNA"/>
</dbReference>
<evidence type="ECO:0000313" key="1">
    <source>
        <dbReference type="EMBL" id="TNV80415.1"/>
    </source>
</evidence>
<reference evidence="1" key="1">
    <citation type="submission" date="2019-06" db="EMBL/GenBank/DDBJ databases">
        <authorList>
            <person name="Zheng W."/>
        </authorList>
    </citation>
    <scope>NUCLEOTIDE SEQUENCE</scope>
    <source>
        <strain evidence="1">QDHG01</strain>
    </source>
</reference>
<evidence type="ECO:0000313" key="2">
    <source>
        <dbReference type="Proteomes" id="UP000785679"/>
    </source>
</evidence>
<gene>
    <name evidence="1" type="ORF">FGO68_gene6685</name>
</gene>
<comment type="caution">
    <text evidence="1">The sequence shown here is derived from an EMBL/GenBank/DDBJ whole genome shotgun (WGS) entry which is preliminary data.</text>
</comment>
<accession>A0A8J8NU22</accession>
<dbReference type="Proteomes" id="UP000785679">
    <property type="component" value="Unassembled WGS sequence"/>
</dbReference>
<proteinExistence type="predicted"/>
<sequence>MYFCFSQLIKSHFDLVQYINNSINNKEAIFLITNLSTHKAKKSQLLFRTESFVIKCIQLLQEEILFNC</sequence>